<proteinExistence type="predicted"/>
<feature type="region of interest" description="Disordered" evidence="1">
    <location>
        <begin position="1"/>
        <end position="24"/>
    </location>
</feature>
<evidence type="ECO:0000313" key="3">
    <source>
        <dbReference type="Proteomes" id="UP000186601"/>
    </source>
</evidence>
<dbReference type="EMBL" id="MLYV02000837">
    <property type="protein sequence ID" value="PSR76671.1"/>
    <property type="molecule type" value="Genomic_DNA"/>
</dbReference>
<keyword evidence="3" id="KW-1185">Reference proteome</keyword>
<accession>A0A2R6NU15</accession>
<dbReference type="Proteomes" id="UP000186601">
    <property type="component" value="Unassembled WGS sequence"/>
</dbReference>
<dbReference type="STRING" id="98765.A0A2R6NU15"/>
<dbReference type="OrthoDB" id="2799691at2759"/>
<organism evidence="2 3">
    <name type="scientific">Hermanssonia centrifuga</name>
    <dbReference type="NCBI Taxonomy" id="98765"/>
    <lineage>
        <taxon>Eukaryota</taxon>
        <taxon>Fungi</taxon>
        <taxon>Dikarya</taxon>
        <taxon>Basidiomycota</taxon>
        <taxon>Agaricomycotina</taxon>
        <taxon>Agaricomycetes</taxon>
        <taxon>Polyporales</taxon>
        <taxon>Meruliaceae</taxon>
        <taxon>Hermanssonia</taxon>
    </lineage>
</organism>
<dbReference type="AlphaFoldDB" id="A0A2R6NU15"/>
<evidence type="ECO:0000256" key="1">
    <source>
        <dbReference type="SAM" id="MobiDB-lite"/>
    </source>
</evidence>
<name>A0A2R6NU15_9APHY</name>
<feature type="compositionally biased region" description="Basic residues" evidence="1">
    <location>
        <begin position="7"/>
        <end position="21"/>
    </location>
</feature>
<evidence type="ECO:0000313" key="2">
    <source>
        <dbReference type="EMBL" id="PSR76671.1"/>
    </source>
</evidence>
<reference evidence="2 3" key="1">
    <citation type="submission" date="2018-02" db="EMBL/GenBank/DDBJ databases">
        <title>Genome sequence of the basidiomycete white-rot fungus Phlebia centrifuga.</title>
        <authorList>
            <person name="Granchi Z."/>
            <person name="Peng M."/>
            <person name="de Vries R.P."/>
            <person name="Hilden K."/>
            <person name="Makela M.R."/>
            <person name="Grigoriev I."/>
            <person name="Riley R."/>
        </authorList>
    </citation>
    <scope>NUCLEOTIDE SEQUENCE [LARGE SCALE GENOMIC DNA]</scope>
    <source>
        <strain evidence="2 3">FBCC195</strain>
    </source>
</reference>
<gene>
    <name evidence="2" type="ORF">PHLCEN_2v8268</name>
</gene>
<comment type="caution">
    <text evidence="2">The sequence shown here is derived from an EMBL/GenBank/DDBJ whole genome shotgun (WGS) entry which is preliminary data.</text>
</comment>
<sequence>MSLITKRNNRKIPSKKSKNRHPSNSMTEIFLDDWSDDSDWVEIADRLCAVLDLPDLTTRSGLKKVHADLDDIHYRLDETFRHARRTGHAKVMGGIVSIYTKMSLMDLILQDKLVEGGFFEKMISLTASPDTVYVALRALNAITHDSGKRTKYEFMRQAPTLLKLLQEHLDDPQATGLLTSISAHASLSMPTMATTFDVSALASTLLDSLRNPATLDWTFGHAVHCLTSSTFDMAVKCRDLKSYTTFRVALLRSKNVMTRMKVMSSLLASHNNLHTLGRGHFCSTAIPSALQTRELPDHLAKIVDAYGRDRCQMFIGRRANAMYISLLAQHELDPNLLRLGRTLVTEVQNTQYFLTELLCTCCGRQKFCADCAQLWKWPKLAFQCAAALRSQARASDDLFADILEWKYLTARDDCDALINFLKKAIIRHPNYALLYYALVTIRSTKCDADTLRLLKKGLACHDIAPWMRYALLAEATDSALNCALTGNIQDAGERCALLVSAYEDSKKYMTEAPPDDIRRQFVLSEHIIATFLVEGPKCTPHTPNIAV</sequence>
<protein>
    <submittedName>
        <fullName evidence="2">Uncharacterized protein</fullName>
    </submittedName>
</protein>